<reference evidence="2 3" key="1">
    <citation type="submission" date="2020-03" db="EMBL/GenBank/DDBJ databases">
        <title>Nocardioides sp. nov., isolated from fish.</title>
        <authorList>
            <person name="Hyun D.-W."/>
            <person name="Bae J.-W."/>
        </authorList>
    </citation>
    <scope>NUCLEOTIDE SEQUENCE [LARGE SCALE GENOMIC DNA]</scope>
    <source>
        <strain evidence="2 3">HDW12A</strain>
    </source>
</reference>
<sequence>MNVPEAAEYLRLSPSTIRKMIAADELKSTMLRGQIRILKEDLDALFEAHD</sequence>
<dbReference type="KEGG" id="npi:G7071_00295"/>
<accession>A0A6G7YBX0</accession>
<dbReference type="Pfam" id="PF12728">
    <property type="entry name" value="HTH_17"/>
    <property type="match status" value="1"/>
</dbReference>
<gene>
    <name evidence="2" type="ORF">G7071_00295</name>
</gene>
<dbReference type="InterPro" id="IPR041657">
    <property type="entry name" value="HTH_17"/>
</dbReference>
<evidence type="ECO:0000313" key="3">
    <source>
        <dbReference type="Proteomes" id="UP000502035"/>
    </source>
</evidence>
<feature type="domain" description="Helix-turn-helix" evidence="1">
    <location>
        <begin position="1"/>
        <end position="49"/>
    </location>
</feature>
<evidence type="ECO:0000313" key="2">
    <source>
        <dbReference type="EMBL" id="QIK74107.1"/>
    </source>
</evidence>
<dbReference type="Proteomes" id="UP000502035">
    <property type="component" value="Chromosome"/>
</dbReference>
<organism evidence="2 3">
    <name type="scientific">Nocardioides piscis</name>
    <dbReference type="NCBI Taxonomy" id="2714938"/>
    <lineage>
        <taxon>Bacteria</taxon>
        <taxon>Bacillati</taxon>
        <taxon>Actinomycetota</taxon>
        <taxon>Actinomycetes</taxon>
        <taxon>Propionibacteriales</taxon>
        <taxon>Nocardioidaceae</taxon>
        <taxon>Nocardioides</taxon>
    </lineage>
</organism>
<keyword evidence="3" id="KW-1185">Reference proteome</keyword>
<dbReference type="GO" id="GO:0003677">
    <property type="term" value="F:DNA binding"/>
    <property type="evidence" value="ECO:0007669"/>
    <property type="project" value="InterPro"/>
</dbReference>
<protein>
    <submittedName>
        <fullName evidence="2">Helix-turn-helix domain-containing protein</fullName>
    </submittedName>
</protein>
<dbReference type="InterPro" id="IPR010093">
    <property type="entry name" value="SinI_DNA-bd"/>
</dbReference>
<dbReference type="EMBL" id="CP049866">
    <property type="protein sequence ID" value="QIK74107.1"/>
    <property type="molecule type" value="Genomic_DNA"/>
</dbReference>
<dbReference type="AlphaFoldDB" id="A0A6G7YBX0"/>
<proteinExistence type="predicted"/>
<dbReference type="RefSeq" id="WP_166313621.1">
    <property type="nucleotide sequence ID" value="NZ_CP049866.1"/>
</dbReference>
<dbReference type="NCBIfam" id="TIGR01764">
    <property type="entry name" value="excise"/>
    <property type="match status" value="1"/>
</dbReference>
<name>A0A6G7YBX0_9ACTN</name>
<evidence type="ECO:0000259" key="1">
    <source>
        <dbReference type="Pfam" id="PF12728"/>
    </source>
</evidence>